<protein>
    <recommendedName>
        <fullName evidence="3">histidine kinase</fullName>
        <ecNumber evidence="3">2.7.13.3</ecNumber>
    </recommendedName>
</protein>
<evidence type="ECO:0000256" key="11">
    <source>
        <dbReference type="ARBA" id="ARBA00023136"/>
    </source>
</evidence>
<evidence type="ECO:0000256" key="4">
    <source>
        <dbReference type="ARBA" id="ARBA00022475"/>
    </source>
</evidence>
<proteinExistence type="predicted"/>
<dbReference type="Gene3D" id="1.10.287.130">
    <property type="match status" value="1"/>
</dbReference>
<dbReference type="InterPro" id="IPR015943">
    <property type="entry name" value="WD40/YVTN_repeat-like_dom_sf"/>
</dbReference>
<organism evidence="14 15">
    <name type="scientific">Romboutsia hominis</name>
    <dbReference type="NCBI Taxonomy" id="1507512"/>
    <lineage>
        <taxon>Bacteria</taxon>
        <taxon>Bacillati</taxon>
        <taxon>Bacillota</taxon>
        <taxon>Clostridia</taxon>
        <taxon>Peptostreptococcales</taxon>
        <taxon>Peptostreptococcaceae</taxon>
        <taxon>Romboutsia</taxon>
    </lineage>
</organism>
<keyword evidence="4" id="KW-1003">Cell membrane</keyword>
<dbReference type="PROSITE" id="PS50109">
    <property type="entry name" value="HIS_KIN"/>
    <property type="match status" value="1"/>
</dbReference>
<evidence type="ECO:0000256" key="3">
    <source>
        <dbReference type="ARBA" id="ARBA00012438"/>
    </source>
</evidence>
<evidence type="ECO:0000256" key="12">
    <source>
        <dbReference type="SAM" id="Phobius"/>
    </source>
</evidence>
<dbReference type="SUPFAM" id="SSF55874">
    <property type="entry name" value="ATPase domain of HSP90 chaperone/DNA topoisomerase II/histidine kinase"/>
    <property type="match status" value="1"/>
</dbReference>
<dbReference type="PRINTS" id="PR00344">
    <property type="entry name" value="BCTRLSENSOR"/>
</dbReference>
<accession>A0A2P2BNE7</accession>
<dbReference type="FunFam" id="3.30.565.10:FF:000023">
    <property type="entry name" value="PAS domain-containing sensor histidine kinase"/>
    <property type="match status" value="1"/>
</dbReference>
<reference evidence="14 15" key="1">
    <citation type="submission" date="2014-09" db="EMBL/GenBank/DDBJ databases">
        <authorList>
            <person name="Hornung B.V."/>
        </authorList>
    </citation>
    <scope>NUCLEOTIDE SEQUENCE [LARGE SCALE GENOMIC DNA]</scope>
    <source>
        <strain evidence="14 15">FRIFI</strain>
    </source>
</reference>
<sequence length="1058" mass="121176">MTYIKKLNIFKVLVVLIMILSINTIKIFAQTSLKFRNITIEQGLSQGTIEDLYQDSKGYIWIGTQDGLNRYNGYEFKQYRHNEKSKNSIVSNNIIKIKEDKENNIWVGTIDGVSKISKNGKIKNYKQGSKNGNISDDNVCDILVTSDGKVLVGTTNGLNIYNEDKDRFERILSKESDLTDQFIYCLDEDKNKNIWIGTSDGLNKINTKNKNIDKIYLTKDKKPNEKDTIYGLYMDKEGYVWIGTMKNGLLKIDINTNKIKLHKVSKQNKELDFVKNILKDSEGNIWVCTDDGLLELSEDGNHEELYKNKPYDSHSLISNSTRCIMQDKNGLIWVGTYTGISIFDPKNRVTQYQSDPYDKNSLSSSVIHGIYEDKDGLIWVGTRSEGANIINRKKGIIRQIEKGILTDDRIRYITGKDDDIWIGTNSGLNRINKKTKKIKYYTLDNGLLDNYIRTIYIDGEYVFVATRGGVNVINSKTNEISNINDLLERYKIPKDYISCIYKDREGIYWLGTSTEGGLISINSKTKKVKIYNKKDGLSTNEIRNVVEDNKKNLWIATNYGLNKLNKETGKIIHFTEQEGLPNNTIYGVVLDYENNPWMSTNNGISKFDVKNNKFINLNVTDGLQGNEFNANACFKNSKGEILFGGINGLNIINPKNLVTSKDISRVMIDDISVNGVVFEEGKNLNFKSDENTIEIKFFLPDYKNTQRIQYVYKLEGSKDSWHTIKDNKVTYTNLSPGDYKFVVKAINNDGVMSEKTSINFKINPPWWRSKEAIVIYALIIIAIIVHNQRKMKRLDKLVGERTEELREEMEKNKVLFDKVIELEKNKNNYFINLSHELRTPLNLIRSTEQLITGLNNRGKQISSEKIEYYMSILRKNSNRLLRLINNIIDTSKIENGNYILNINEHDIVYLVEESALSLSNLANDKGIELIVDPYIEEKTILCDSYDIDRCIVNLVNNAIKFTDEGGKVEVIIKEVGTNVQIEISDTGVGIEEKYHHSIFNRFNQVIDEYGESKQGSGLGLTITKHIINLHKGEIYVESDLGKGTKFTIILPENMYKNN</sequence>
<dbReference type="AlphaFoldDB" id="A0A2P2BNE7"/>
<dbReference type="GO" id="GO:0005524">
    <property type="term" value="F:ATP binding"/>
    <property type="evidence" value="ECO:0007669"/>
    <property type="project" value="UniProtKB-KW"/>
</dbReference>
<evidence type="ECO:0000256" key="10">
    <source>
        <dbReference type="ARBA" id="ARBA00023012"/>
    </source>
</evidence>
<dbReference type="Gene3D" id="2.60.40.10">
    <property type="entry name" value="Immunoglobulins"/>
    <property type="match status" value="1"/>
</dbReference>
<keyword evidence="9" id="KW-0067">ATP-binding</keyword>
<evidence type="ECO:0000256" key="6">
    <source>
        <dbReference type="ARBA" id="ARBA00022679"/>
    </source>
</evidence>
<name>A0A2P2BNE7_9FIRM</name>
<evidence type="ECO:0000313" key="14">
    <source>
        <dbReference type="EMBL" id="CEI71887.1"/>
    </source>
</evidence>
<keyword evidence="8 14" id="KW-0418">Kinase</keyword>
<keyword evidence="12" id="KW-0812">Transmembrane</keyword>
<keyword evidence="12" id="KW-1133">Transmembrane helix</keyword>
<dbReference type="InterPro" id="IPR005467">
    <property type="entry name" value="His_kinase_dom"/>
</dbReference>
<dbReference type="Pfam" id="PF00512">
    <property type="entry name" value="HisKA"/>
    <property type="match status" value="1"/>
</dbReference>
<dbReference type="SMART" id="SM00388">
    <property type="entry name" value="HisKA"/>
    <property type="match status" value="1"/>
</dbReference>
<dbReference type="InterPro" id="IPR013783">
    <property type="entry name" value="Ig-like_fold"/>
</dbReference>
<dbReference type="EC" id="2.7.13.3" evidence="3"/>
<dbReference type="InterPro" id="IPR011110">
    <property type="entry name" value="Reg_prop"/>
</dbReference>
<evidence type="ECO:0000256" key="8">
    <source>
        <dbReference type="ARBA" id="ARBA00022777"/>
    </source>
</evidence>
<dbReference type="InterPro" id="IPR036097">
    <property type="entry name" value="HisK_dim/P_sf"/>
</dbReference>
<dbReference type="GO" id="GO:0000155">
    <property type="term" value="F:phosphorelay sensor kinase activity"/>
    <property type="evidence" value="ECO:0007669"/>
    <property type="project" value="InterPro"/>
</dbReference>
<dbReference type="GO" id="GO:0005886">
    <property type="term" value="C:plasma membrane"/>
    <property type="evidence" value="ECO:0007669"/>
    <property type="project" value="UniProtKB-SubCell"/>
</dbReference>
<dbReference type="Gene3D" id="2.130.10.10">
    <property type="entry name" value="YVTN repeat-like/Quinoprotein amine dehydrogenase"/>
    <property type="match status" value="2"/>
</dbReference>
<dbReference type="Pfam" id="PF02518">
    <property type="entry name" value="HATPase_c"/>
    <property type="match status" value="1"/>
</dbReference>
<keyword evidence="10" id="KW-0902">Two-component regulatory system</keyword>
<dbReference type="Gene3D" id="3.30.565.10">
    <property type="entry name" value="Histidine kinase-like ATPase, C-terminal domain"/>
    <property type="match status" value="1"/>
</dbReference>
<comment type="subcellular location">
    <subcellularLocation>
        <location evidence="2">Cell membrane</location>
    </subcellularLocation>
</comment>
<dbReference type="CDD" id="cd00063">
    <property type="entry name" value="FN3"/>
    <property type="match status" value="1"/>
</dbReference>
<feature type="transmembrane region" description="Helical" evidence="12">
    <location>
        <begin position="12"/>
        <end position="29"/>
    </location>
</feature>
<dbReference type="PANTHER" id="PTHR43547">
    <property type="entry name" value="TWO-COMPONENT HISTIDINE KINASE"/>
    <property type="match status" value="1"/>
</dbReference>
<keyword evidence="6 14" id="KW-0808">Transferase</keyword>
<keyword evidence="11 12" id="KW-0472">Membrane</keyword>
<dbReference type="SUPFAM" id="SSF63829">
    <property type="entry name" value="Calcium-dependent phosphotriesterase"/>
    <property type="match status" value="3"/>
</dbReference>
<evidence type="ECO:0000256" key="1">
    <source>
        <dbReference type="ARBA" id="ARBA00000085"/>
    </source>
</evidence>
<dbReference type="Proteomes" id="UP000245695">
    <property type="component" value="Chromosome 1"/>
</dbReference>
<evidence type="ECO:0000256" key="9">
    <source>
        <dbReference type="ARBA" id="ARBA00022840"/>
    </source>
</evidence>
<keyword evidence="15" id="KW-1185">Reference proteome</keyword>
<evidence type="ECO:0000256" key="5">
    <source>
        <dbReference type="ARBA" id="ARBA00022553"/>
    </source>
</evidence>
<evidence type="ECO:0000313" key="15">
    <source>
        <dbReference type="Proteomes" id="UP000245695"/>
    </source>
</evidence>
<dbReference type="CDD" id="cd00082">
    <property type="entry name" value="HisKA"/>
    <property type="match status" value="1"/>
</dbReference>
<evidence type="ECO:0000256" key="7">
    <source>
        <dbReference type="ARBA" id="ARBA00022741"/>
    </source>
</evidence>
<dbReference type="Pfam" id="PF07494">
    <property type="entry name" value="Reg_prop"/>
    <property type="match status" value="8"/>
</dbReference>
<keyword evidence="7" id="KW-0547">Nucleotide-binding</keyword>
<dbReference type="RefSeq" id="WP_166504831.1">
    <property type="nucleotide sequence ID" value="NZ_JAKNTL010000003.1"/>
</dbReference>
<evidence type="ECO:0000259" key="13">
    <source>
        <dbReference type="PROSITE" id="PS50109"/>
    </source>
</evidence>
<dbReference type="InterPro" id="IPR003594">
    <property type="entry name" value="HATPase_dom"/>
</dbReference>
<dbReference type="SUPFAM" id="SSF47384">
    <property type="entry name" value="Homodimeric domain of signal transducing histidine kinase"/>
    <property type="match status" value="1"/>
</dbReference>
<dbReference type="Pfam" id="PF07495">
    <property type="entry name" value="Y_Y_Y"/>
    <property type="match status" value="1"/>
</dbReference>
<dbReference type="InterPro" id="IPR003661">
    <property type="entry name" value="HisK_dim/P_dom"/>
</dbReference>
<dbReference type="KEGG" id="rhom:FRIFI_0339"/>
<dbReference type="EMBL" id="LN650648">
    <property type="protein sequence ID" value="CEI71887.1"/>
    <property type="molecule type" value="Genomic_DNA"/>
</dbReference>
<dbReference type="InterPro" id="IPR036890">
    <property type="entry name" value="HATPase_C_sf"/>
</dbReference>
<gene>
    <name evidence="14" type="ORF">FRIFI_0339</name>
</gene>
<dbReference type="InterPro" id="IPR004358">
    <property type="entry name" value="Sig_transdc_His_kin-like_C"/>
</dbReference>
<evidence type="ECO:0000256" key="2">
    <source>
        <dbReference type="ARBA" id="ARBA00004236"/>
    </source>
</evidence>
<dbReference type="SMART" id="SM00387">
    <property type="entry name" value="HATPase_c"/>
    <property type="match status" value="1"/>
</dbReference>
<keyword evidence="5" id="KW-0597">Phosphoprotein</keyword>
<comment type="catalytic activity">
    <reaction evidence="1">
        <text>ATP + protein L-histidine = ADP + protein N-phospho-L-histidine.</text>
        <dbReference type="EC" id="2.7.13.3"/>
    </reaction>
</comment>
<dbReference type="PANTHER" id="PTHR43547:SF2">
    <property type="entry name" value="HYBRID SIGNAL TRANSDUCTION HISTIDINE KINASE C"/>
    <property type="match status" value="1"/>
</dbReference>
<dbReference type="InterPro" id="IPR003961">
    <property type="entry name" value="FN3_dom"/>
</dbReference>
<feature type="domain" description="Histidine kinase" evidence="13">
    <location>
        <begin position="832"/>
        <end position="1054"/>
    </location>
</feature>
<dbReference type="InterPro" id="IPR011123">
    <property type="entry name" value="Y_Y_Y"/>
</dbReference>